<organism evidence="1 2">
    <name type="scientific">Hepatospora eriocheir</name>
    <dbReference type="NCBI Taxonomy" id="1081669"/>
    <lineage>
        <taxon>Eukaryota</taxon>
        <taxon>Fungi</taxon>
        <taxon>Fungi incertae sedis</taxon>
        <taxon>Microsporidia</taxon>
        <taxon>Hepatosporidae</taxon>
        <taxon>Hepatospora</taxon>
    </lineage>
</organism>
<evidence type="ECO:0000313" key="2">
    <source>
        <dbReference type="Proteomes" id="UP000192501"/>
    </source>
</evidence>
<sequence>MGMLKFICRILCGNELGESILSCSSSNLPNNDLNDQFKESVSISKPVENSKSSSYFFKEKLNKIRQNDKDSSYSRSNFFIKNQIEKAERISVCTHVKIMSDNREQIKKILEDFNNYFNLLNSINLKKSSIIDNLLNLLKLLKDGNIKKMKEFTGDIIFYKDEHDMSKNTQVYKLIKSSKGYIIDFQLLFPEEKEHVCNINLTPDSVKNIVNSLFNVSIVEFFNSHFNEYLNGNIYISSSLVKLVENE</sequence>
<dbReference type="VEuPathDB" id="MicrosporidiaDB:A0H76_2037"/>
<protein>
    <submittedName>
        <fullName evidence="1">Uncharacterized protein</fullName>
    </submittedName>
</protein>
<reference evidence="1 2" key="1">
    <citation type="journal article" date="2017" name="Environ. Microbiol.">
        <title>Decay of the glycolytic pathway and adaptation to intranuclear parasitism within Enterocytozoonidae microsporidia.</title>
        <authorList>
            <person name="Wiredu Boakye D."/>
            <person name="Jaroenlak P."/>
            <person name="Prachumwat A."/>
            <person name="Williams T.A."/>
            <person name="Bateman K.S."/>
            <person name="Itsathitphaisarn O."/>
            <person name="Sritunyalucksana K."/>
            <person name="Paszkiewicz K.H."/>
            <person name="Moore K.A."/>
            <person name="Stentiford G.D."/>
            <person name="Williams B.A."/>
        </authorList>
    </citation>
    <scope>NUCLEOTIDE SEQUENCE [LARGE SCALE GENOMIC DNA]</scope>
    <source>
        <strain evidence="2">canceri</strain>
    </source>
</reference>
<comment type="caution">
    <text evidence="1">The sequence shown here is derived from an EMBL/GenBank/DDBJ whole genome shotgun (WGS) entry which is preliminary data.</text>
</comment>
<dbReference type="Proteomes" id="UP000192501">
    <property type="component" value="Unassembled WGS sequence"/>
</dbReference>
<evidence type="ECO:0000313" key="1">
    <source>
        <dbReference type="EMBL" id="ORE00189.1"/>
    </source>
</evidence>
<accession>A0A1X0QK91</accession>
<dbReference type="VEuPathDB" id="MicrosporidiaDB:HERIO_1534"/>
<name>A0A1X0QK91_9MICR</name>
<gene>
    <name evidence="1" type="ORF">A0H76_2037</name>
</gene>
<dbReference type="EMBL" id="LTAI01000053">
    <property type="protein sequence ID" value="ORE00189.1"/>
    <property type="molecule type" value="Genomic_DNA"/>
</dbReference>
<dbReference type="AlphaFoldDB" id="A0A1X0QK91"/>
<proteinExistence type="predicted"/>